<gene>
    <name evidence="13" type="ORF">X943_004013</name>
</gene>
<reference evidence="13" key="1">
    <citation type="journal article" date="2014" name="Nucleic Acids Res.">
        <title>The evolutionary dynamics of variant antigen genes in Babesia reveal a history of genomic innovation underlying host-parasite interaction.</title>
        <authorList>
            <person name="Jackson A.P."/>
            <person name="Otto T.D."/>
            <person name="Darby A."/>
            <person name="Ramaprasad A."/>
            <person name="Xia D."/>
            <person name="Echaide I.E."/>
            <person name="Farber M."/>
            <person name="Gahlot S."/>
            <person name="Gamble J."/>
            <person name="Gupta D."/>
            <person name="Gupta Y."/>
            <person name="Jackson L."/>
            <person name="Malandrin L."/>
            <person name="Malas T.B."/>
            <person name="Moussa E."/>
            <person name="Nair M."/>
            <person name="Reid A.J."/>
            <person name="Sanders M."/>
            <person name="Sharma J."/>
            <person name="Tracey A."/>
            <person name="Quail M.A."/>
            <person name="Weir W."/>
            <person name="Wastling J.M."/>
            <person name="Hall N."/>
            <person name="Willadsen P."/>
            <person name="Lingelbach K."/>
            <person name="Shiels B."/>
            <person name="Tait A."/>
            <person name="Berriman M."/>
            <person name="Allred D.R."/>
            <person name="Pain A."/>
        </authorList>
    </citation>
    <scope>NUCLEOTIDE SEQUENCE</scope>
    <source>
        <strain evidence="13">1802A</strain>
    </source>
</reference>
<accession>A0AAD9LJL7</accession>
<dbReference type="PRINTS" id="PR01038">
    <property type="entry name" value="TRNASYNTHARG"/>
</dbReference>
<evidence type="ECO:0000256" key="2">
    <source>
        <dbReference type="ARBA" id="ARBA00012837"/>
    </source>
</evidence>
<comment type="similarity">
    <text evidence="1 10">Belongs to the class-I aminoacyl-tRNA synthetase family.</text>
</comment>
<dbReference type="PANTHER" id="PTHR11956">
    <property type="entry name" value="ARGINYL-TRNA SYNTHETASE"/>
    <property type="match status" value="1"/>
</dbReference>
<dbReference type="InterPro" id="IPR009080">
    <property type="entry name" value="tRNAsynth_Ia_anticodon-bd"/>
</dbReference>
<dbReference type="GO" id="GO:0004814">
    <property type="term" value="F:arginine-tRNA ligase activity"/>
    <property type="evidence" value="ECO:0007669"/>
    <property type="project" value="UniProtKB-EC"/>
</dbReference>
<dbReference type="InterPro" id="IPR035684">
    <property type="entry name" value="ArgRS_core"/>
</dbReference>
<keyword evidence="5 10" id="KW-0067">ATP-binding</keyword>
<dbReference type="EC" id="6.1.1.19" evidence="2"/>
<protein>
    <recommendedName>
        <fullName evidence="2">arginine--tRNA ligase</fullName>
        <ecNumber evidence="2">6.1.1.19</ecNumber>
    </recommendedName>
    <alternativeName>
        <fullName evidence="8">Arginyl-tRNA synthetase</fullName>
    </alternativeName>
</protein>
<comment type="catalytic activity">
    <reaction evidence="9">
        <text>tRNA(Arg) + L-arginine + ATP = L-arginyl-tRNA(Arg) + AMP + diphosphate</text>
        <dbReference type="Rhea" id="RHEA:20301"/>
        <dbReference type="Rhea" id="RHEA-COMP:9658"/>
        <dbReference type="Rhea" id="RHEA-COMP:9673"/>
        <dbReference type="ChEBI" id="CHEBI:30616"/>
        <dbReference type="ChEBI" id="CHEBI:32682"/>
        <dbReference type="ChEBI" id="CHEBI:33019"/>
        <dbReference type="ChEBI" id="CHEBI:78442"/>
        <dbReference type="ChEBI" id="CHEBI:78513"/>
        <dbReference type="ChEBI" id="CHEBI:456215"/>
        <dbReference type="EC" id="6.1.1.19"/>
    </reaction>
</comment>
<evidence type="ECO:0000256" key="5">
    <source>
        <dbReference type="ARBA" id="ARBA00022840"/>
    </source>
</evidence>
<dbReference type="Pfam" id="PF00750">
    <property type="entry name" value="tRNA-synt_1d"/>
    <property type="match status" value="3"/>
</dbReference>
<dbReference type="GO" id="GO:0005524">
    <property type="term" value="F:ATP binding"/>
    <property type="evidence" value="ECO:0007669"/>
    <property type="project" value="UniProtKB-KW"/>
</dbReference>
<evidence type="ECO:0000313" key="13">
    <source>
        <dbReference type="EMBL" id="KAK1937704.1"/>
    </source>
</evidence>
<dbReference type="Proteomes" id="UP001195914">
    <property type="component" value="Unassembled WGS sequence"/>
</dbReference>
<evidence type="ECO:0000313" key="14">
    <source>
        <dbReference type="Proteomes" id="UP001195914"/>
    </source>
</evidence>
<evidence type="ECO:0000256" key="8">
    <source>
        <dbReference type="ARBA" id="ARBA00033033"/>
    </source>
</evidence>
<dbReference type="GO" id="GO:0005737">
    <property type="term" value="C:cytoplasm"/>
    <property type="evidence" value="ECO:0007669"/>
    <property type="project" value="InterPro"/>
</dbReference>
<dbReference type="PANTHER" id="PTHR11956:SF5">
    <property type="entry name" value="ARGININE--TRNA LIGASE, CYTOPLASMIC"/>
    <property type="match status" value="1"/>
</dbReference>
<feature type="chain" id="PRO_5042058064" description="arginine--tRNA ligase" evidence="11">
    <location>
        <begin position="26"/>
        <end position="753"/>
    </location>
</feature>
<dbReference type="InterPro" id="IPR008909">
    <property type="entry name" value="DALR_anticod-bd"/>
</dbReference>
<evidence type="ECO:0000256" key="3">
    <source>
        <dbReference type="ARBA" id="ARBA00022598"/>
    </source>
</evidence>
<dbReference type="AlphaFoldDB" id="A0AAD9LJL7"/>
<evidence type="ECO:0000256" key="10">
    <source>
        <dbReference type="RuleBase" id="RU363038"/>
    </source>
</evidence>
<dbReference type="SUPFAM" id="SSF47323">
    <property type="entry name" value="Anticodon-binding domain of a subclass of class I aminoacyl-tRNA synthetases"/>
    <property type="match status" value="1"/>
</dbReference>
<dbReference type="Gene3D" id="1.10.730.10">
    <property type="entry name" value="Isoleucyl-tRNA Synthetase, Domain 1"/>
    <property type="match status" value="1"/>
</dbReference>
<keyword evidence="14" id="KW-1185">Reference proteome</keyword>
<dbReference type="InterPro" id="IPR001412">
    <property type="entry name" value="aa-tRNA-synth_I_CS"/>
</dbReference>
<keyword evidence="6 10" id="KW-0648">Protein biosynthesis</keyword>
<dbReference type="PROSITE" id="PS00178">
    <property type="entry name" value="AA_TRNA_LIGASE_I"/>
    <property type="match status" value="1"/>
</dbReference>
<dbReference type="InterPro" id="IPR014729">
    <property type="entry name" value="Rossmann-like_a/b/a_fold"/>
</dbReference>
<evidence type="ECO:0000256" key="7">
    <source>
        <dbReference type="ARBA" id="ARBA00023146"/>
    </source>
</evidence>
<feature type="domain" description="DALR anticodon binding" evidence="12">
    <location>
        <begin position="632"/>
        <end position="753"/>
    </location>
</feature>
<reference evidence="13" key="2">
    <citation type="submission" date="2021-05" db="EMBL/GenBank/DDBJ databases">
        <authorList>
            <person name="Pain A."/>
        </authorList>
    </citation>
    <scope>NUCLEOTIDE SEQUENCE</scope>
    <source>
        <strain evidence="13">1802A</strain>
    </source>
</reference>
<dbReference type="SUPFAM" id="SSF52374">
    <property type="entry name" value="Nucleotidylyl transferase"/>
    <property type="match status" value="1"/>
</dbReference>
<dbReference type="InterPro" id="IPR001278">
    <property type="entry name" value="Arg-tRNA-ligase"/>
</dbReference>
<evidence type="ECO:0000259" key="12">
    <source>
        <dbReference type="SMART" id="SM00836"/>
    </source>
</evidence>
<evidence type="ECO:0000256" key="4">
    <source>
        <dbReference type="ARBA" id="ARBA00022741"/>
    </source>
</evidence>
<name>A0AAD9LJL7_BABDI</name>
<proteinExistence type="inferred from homology"/>
<evidence type="ECO:0000256" key="9">
    <source>
        <dbReference type="ARBA" id="ARBA00049339"/>
    </source>
</evidence>
<dbReference type="EMBL" id="JAHBMH010000033">
    <property type="protein sequence ID" value="KAK1937704.1"/>
    <property type="molecule type" value="Genomic_DNA"/>
</dbReference>
<evidence type="ECO:0000256" key="6">
    <source>
        <dbReference type="ARBA" id="ARBA00022917"/>
    </source>
</evidence>
<organism evidence="13 14">
    <name type="scientific">Babesia divergens</name>
    <dbReference type="NCBI Taxonomy" id="32595"/>
    <lineage>
        <taxon>Eukaryota</taxon>
        <taxon>Sar</taxon>
        <taxon>Alveolata</taxon>
        <taxon>Apicomplexa</taxon>
        <taxon>Aconoidasida</taxon>
        <taxon>Piroplasmida</taxon>
        <taxon>Babesiidae</taxon>
        <taxon>Babesia</taxon>
    </lineage>
</organism>
<keyword evidence="3 10" id="KW-0436">Ligase</keyword>
<keyword evidence="4 10" id="KW-0547">Nucleotide-binding</keyword>
<dbReference type="SMART" id="SM00836">
    <property type="entry name" value="DALR_1"/>
    <property type="match status" value="1"/>
</dbReference>
<evidence type="ECO:0000256" key="11">
    <source>
        <dbReference type="SAM" id="SignalP"/>
    </source>
</evidence>
<sequence>MGCQWSPVAWRFLFFLAISLQHTGGFKHNADLRRGYSGFETIVKRGIERLCDADADNILAQCKRPLVRLSEGGWDGDIHTKATHLIANLIELPVDEVARRLRDEIRKESDCVTDCLITENGYINIFLKDSYIRCRLNAMHNDPSKRLNVPLMSSDRVVVDYFSPNVGKELHMGHLRSAAVGGAISNILEFCGAKVLRRSHVGDFGAQSGQIIRYLVEYDPTSMDAFSESKTDKVRMLEMSRKMLGYSVWDIKKTRTSGRLAQPTPAKSMELIANTVGEVYRLAKQIYDKDAAFRYRCKQETALLQKGKDTHQKVWQNIASTSRRAYRDILEDFKLDKVRDVPESYYAKRVFPFVEGLVAQGHATKRPDGSVTIVLRDGDIKKEYTNVDECDNDGGAVYTGTFVKGNNVIHLGGNSPLSQHNSEGEPIGQEAHLHIATATKTPDTVEGQQDAKDTAQYSDDEMGNEGQRQDNEFVLITKEGAATYLAVDLTALAHRLKENKATRLIYITDNAQKSHFRKAGLLESIARQVGILKDQEMEHLGFGAVKAADGKRMRSRTGRGDAVADIWNETVGTFKKEVERKAEYLHPMSIFMAHKLAAGSILYADLSTAQQDNYTFSTSRLLNLGGNTLMSILYSYVRSRSIQRKLRESSTVVDTSSLGQDINAAFKNPISRRLALRLIGLENVIFAAAHLRAPHRLCKYVWGLSKEFAQFYEETRVTDSNGVAAEAVQLVNLVARTIKLVLSLLNIQTVERL</sequence>
<dbReference type="Gene3D" id="3.30.1360.70">
    <property type="entry name" value="Arginyl tRNA synthetase N-terminal domain"/>
    <property type="match status" value="1"/>
</dbReference>
<dbReference type="Gene3D" id="3.40.50.620">
    <property type="entry name" value="HUPs"/>
    <property type="match status" value="1"/>
</dbReference>
<keyword evidence="11" id="KW-0732">Signal</keyword>
<evidence type="ECO:0000256" key="1">
    <source>
        <dbReference type="ARBA" id="ARBA00005594"/>
    </source>
</evidence>
<comment type="caution">
    <text evidence="13">The sequence shown here is derived from an EMBL/GenBank/DDBJ whole genome shotgun (WGS) entry which is preliminary data.</text>
</comment>
<dbReference type="Pfam" id="PF05746">
    <property type="entry name" value="DALR_1"/>
    <property type="match status" value="1"/>
</dbReference>
<dbReference type="GO" id="GO:0006420">
    <property type="term" value="P:arginyl-tRNA aminoacylation"/>
    <property type="evidence" value="ECO:0007669"/>
    <property type="project" value="InterPro"/>
</dbReference>
<dbReference type="InterPro" id="IPR036695">
    <property type="entry name" value="Arg-tRNA-synth_N_sf"/>
</dbReference>
<feature type="signal peptide" evidence="11">
    <location>
        <begin position="1"/>
        <end position="25"/>
    </location>
</feature>
<keyword evidence="7 10" id="KW-0030">Aminoacyl-tRNA synthetase</keyword>